<proteinExistence type="inferred from homology"/>
<dbReference type="EMBL" id="JAPDFW010000109">
    <property type="protein sequence ID" value="KAJ5069045.1"/>
    <property type="molecule type" value="Genomic_DNA"/>
</dbReference>
<evidence type="ECO:0000256" key="1">
    <source>
        <dbReference type="ARBA" id="ARBA00009100"/>
    </source>
</evidence>
<organism evidence="2 3">
    <name type="scientific">Anaeramoeba ignava</name>
    <name type="common">Anaerobic marine amoeba</name>
    <dbReference type="NCBI Taxonomy" id="1746090"/>
    <lineage>
        <taxon>Eukaryota</taxon>
        <taxon>Metamonada</taxon>
        <taxon>Anaeramoebidae</taxon>
        <taxon>Anaeramoeba</taxon>
    </lineage>
</organism>
<accession>A0A9Q0LBT0</accession>
<protein>
    <submittedName>
        <fullName evidence="2">Vacuolar protein sorting-associated protein</fullName>
    </submittedName>
</protein>
<dbReference type="OrthoDB" id="3821113at2759"/>
<dbReference type="OMA" id="GQNTFNE"/>
<comment type="caution">
    <text evidence="2">The sequence shown here is derived from an EMBL/GenBank/DDBJ whole genome shotgun (WGS) entry which is preliminary data.</text>
</comment>
<dbReference type="Proteomes" id="UP001149090">
    <property type="component" value="Unassembled WGS sequence"/>
</dbReference>
<reference evidence="2" key="1">
    <citation type="submission" date="2022-10" db="EMBL/GenBank/DDBJ databases">
        <title>Novel sulphate-reducing endosymbionts in the free-living metamonad Anaeramoeba.</title>
        <authorList>
            <person name="Jerlstrom-Hultqvist J."/>
            <person name="Cepicka I."/>
            <person name="Gallot-Lavallee L."/>
            <person name="Salas-Leiva D."/>
            <person name="Curtis B.A."/>
            <person name="Zahonova K."/>
            <person name="Pipaliya S."/>
            <person name="Dacks J."/>
            <person name="Roger A.J."/>
        </authorList>
    </citation>
    <scope>NUCLEOTIDE SEQUENCE</scope>
    <source>
        <strain evidence="2">BMAN</strain>
    </source>
</reference>
<dbReference type="Gene3D" id="2.60.40.640">
    <property type="match status" value="2"/>
</dbReference>
<dbReference type="AlphaFoldDB" id="A0A9Q0LBT0"/>
<gene>
    <name evidence="2" type="ORF">M0811_11945</name>
</gene>
<keyword evidence="3" id="KW-1185">Reference proteome</keyword>
<comment type="similarity">
    <text evidence="1">Belongs to the VPS26 family.</text>
</comment>
<dbReference type="InterPro" id="IPR028934">
    <property type="entry name" value="Vps26-related"/>
</dbReference>
<dbReference type="Pfam" id="PF03643">
    <property type="entry name" value="Vps26"/>
    <property type="match status" value="1"/>
</dbReference>
<dbReference type="InterPro" id="IPR014752">
    <property type="entry name" value="Arrestin-like_C"/>
</dbReference>
<dbReference type="GO" id="GO:0006886">
    <property type="term" value="P:intracellular protein transport"/>
    <property type="evidence" value="ECO:0007669"/>
    <property type="project" value="InterPro"/>
</dbReference>
<evidence type="ECO:0000313" key="2">
    <source>
        <dbReference type="EMBL" id="KAJ5069045.1"/>
    </source>
</evidence>
<name>A0A9Q0LBT0_ANAIG</name>
<sequence>MSSKKQKKFISLIFDNFENLQKKEISDKKKKKELPIFSDGETISGTVIIDQKHNKKQIIEKIQIQFIGQIRMLYEKGTTHDFIKITKNLNEKNKIEIHQEYTFNFQNCQMKYESYHGINAKLDYLIRVIIQKQSKTDTQDFKIWVNNIKKAPKKNDSIKMEVGIPNSLDMRIGIEKSKFHLLDVVLGEVSYLKVKIRLKYMEVSIIKREVTGTGTIIYTESETLTKFEIMDGSVVKGEKIPIRFFLESLNITPTYQNIDNKFSVNYYLNIVLVDEENRRYFKECEIYFFRNSLDSKNKKTLFSKSFFEFSQK</sequence>
<dbReference type="PANTHER" id="PTHR12233">
    <property type="entry name" value="VACUOLAR PROTEIN SORTING 26 RELATED"/>
    <property type="match status" value="1"/>
</dbReference>
<evidence type="ECO:0000313" key="3">
    <source>
        <dbReference type="Proteomes" id="UP001149090"/>
    </source>
</evidence>